<evidence type="ECO:0000313" key="3">
    <source>
        <dbReference type="Proteomes" id="UP000626109"/>
    </source>
</evidence>
<evidence type="ECO:0000313" key="2">
    <source>
        <dbReference type="EMBL" id="CAE8646303.1"/>
    </source>
</evidence>
<protein>
    <submittedName>
        <fullName evidence="2">Uncharacterized protein</fullName>
    </submittedName>
</protein>
<feature type="signal peptide" evidence="1">
    <location>
        <begin position="1"/>
        <end position="19"/>
    </location>
</feature>
<sequence>MVIFQGSLLFLFCLLPVVSFRQTATTISVIPPCPRETDGLRSSSGSDDGKVSPLRFFNSAQQSFDYFWVTADGQEVRLGQLADGASIALDTTLGHAFRVRDGQGKLQLEHTVASPNDELVVRECMFADTIDAASLVPGPSPYDWGQGQTQGVETESLPPCPTATPALRSSSGGGASTLEIFNGFDQDAGTFWVDFKGEEVPTDKATDRNTINTYVGHAFRIRDGEGRLIHEHLVASPADNMDVKPCTPYV</sequence>
<dbReference type="Gene3D" id="2.60.40.780">
    <property type="entry name" value="von Hippel-Lindau disease tumour suppressor, beta domain"/>
    <property type="match status" value="2"/>
</dbReference>
<feature type="chain" id="PRO_5032520916" evidence="1">
    <location>
        <begin position="20"/>
        <end position="250"/>
    </location>
</feature>
<dbReference type="SUPFAM" id="SSF49468">
    <property type="entry name" value="VHL"/>
    <property type="match status" value="2"/>
</dbReference>
<dbReference type="EMBL" id="CAJNNW010004304">
    <property type="protein sequence ID" value="CAE8646303.1"/>
    <property type="molecule type" value="Genomic_DNA"/>
</dbReference>
<dbReference type="InterPro" id="IPR036208">
    <property type="entry name" value="VHL_sf"/>
</dbReference>
<keyword evidence="1" id="KW-0732">Signal</keyword>
<gene>
    <name evidence="2" type="ORF">PGLA2088_LOCUS4685</name>
</gene>
<accession>A0A813I7U0</accession>
<comment type="caution">
    <text evidence="2">The sequence shown here is derived from an EMBL/GenBank/DDBJ whole genome shotgun (WGS) entry which is preliminary data.</text>
</comment>
<name>A0A813I7U0_POLGL</name>
<dbReference type="InterPro" id="IPR037140">
    <property type="entry name" value="VHL_beta_dom_sf"/>
</dbReference>
<dbReference type="Proteomes" id="UP000626109">
    <property type="component" value="Unassembled WGS sequence"/>
</dbReference>
<proteinExistence type="predicted"/>
<evidence type="ECO:0000256" key="1">
    <source>
        <dbReference type="SAM" id="SignalP"/>
    </source>
</evidence>
<dbReference type="AlphaFoldDB" id="A0A813I7U0"/>
<reference evidence="2" key="1">
    <citation type="submission" date="2021-02" db="EMBL/GenBank/DDBJ databases">
        <authorList>
            <person name="Dougan E. K."/>
            <person name="Rhodes N."/>
            <person name="Thang M."/>
            <person name="Chan C."/>
        </authorList>
    </citation>
    <scope>NUCLEOTIDE SEQUENCE</scope>
</reference>
<organism evidence="2 3">
    <name type="scientific">Polarella glacialis</name>
    <name type="common">Dinoflagellate</name>
    <dbReference type="NCBI Taxonomy" id="89957"/>
    <lineage>
        <taxon>Eukaryota</taxon>
        <taxon>Sar</taxon>
        <taxon>Alveolata</taxon>
        <taxon>Dinophyceae</taxon>
        <taxon>Suessiales</taxon>
        <taxon>Suessiaceae</taxon>
        <taxon>Polarella</taxon>
    </lineage>
</organism>